<evidence type="ECO:0000256" key="1">
    <source>
        <dbReference type="ARBA" id="ARBA00004829"/>
    </source>
</evidence>
<dbReference type="SUPFAM" id="SSF51905">
    <property type="entry name" value="FAD/NAD(P)-binding domain"/>
    <property type="match status" value="1"/>
</dbReference>
<dbReference type="InterPro" id="IPR014105">
    <property type="entry name" value="Carotenoid/retinoid_OxRdtase"/>
</dbReference>
<proteinExistence type="inferred from homology"/>
<dbReference type="Proteomes" id="UP001329825">
    <property type="component" value="Chromosome 7"/>
</dbReference>
<dbReference type="InterPro" id="IPR002937">
    <property type="entry name" value="Amino_oxidase"/>
</dbReference>
<evidence type="ECO:0000256" key="5">
    <source>
        <dbReference type="SAM" id="Phobius"/>
    </source>
</evidence>
<comment type="pathway">
    <text evidence="1 4">Carotenoid biosynthesis.</text>
</comment>
<dbReference type="EMBL" id="CP141887">
    <property type="protein sequence ID" value="WRT68194.1"/>
    <property type="molecule type" value="Genomic_DNA"/>
</dbReference>
<evidence type="ECO:0000259" key="6">
    <source>
        <dbReference type="Pfam" id="PF01593"/>
    </source>
</evidence>
<dbReference type="PANTHER" id="PTHR43734:SF1">
    <property type="entry name" value="PHYTOENE DESATURASE"/>
    <property type="match status" value="1"/>
</dbReference>
<evidence type="ECO:0000313" key="8">
    <source>
        <dbReference type="Proteomes" id="UP001329825"/>
    </source>
</evidence>
<evidence type="ECO:0000256" key="4">
    <source>
        <dbReference type="RuleBase" id="RU362075"/>
    </source>
</evidence>
<evidence type="ECO:0000256" key="2">
    <source>
        <dbReference type="ARBA" id="ARBA00022746"/>
    </source>
</evidence>
<keyword evidence="8" id="KW-1185">Reference proteome</keyword>
<name>A0ABZ1D4C8_9TREE</name>
<sequence>MSDGEKLKAIVIGAGVGGTATAARLAHAGFDVEIYEKNDFSGGRCSLIHHDGYRFDQGPSLLLLPPLFHQLYNDLGTELEDHIDLVQCDPNYVIHYHDGETVTLSSDRAKLGAEVEKWEGKGGSQRLEAFLHEAGIHGQLSYEHVLSQPYTSLLSMLRPEVVINLLKLHPFGSLWGRCARYFKTERIRRAFSFGSMYLGSSPFDAPGTYTLLQWTETCEGVWYPKGGFHAVIQSLVNIAESHGAKYHFSSPVSSVTHDSRGRATGIRLENGETKEADVVIVNADLVWAHNNLFEKEGVKKPLVKQGKEKKEVLDPRLAERLSKKPHSCSSISFYWALDSTIPSLNAHNIFLAEDYEGSFDDIFKRKGMPREPSFYVNVPSRVDPSASPEGKDAVVVLVPVGHLLPSSGDGESIRTFSNGSKVPNAESQDWPALVERARTQVIEVMEGRLGIQGLREKIVWEGVNTPQTWKEKFNLTHGSILGITHDFFNVLSFRQQARHPSLKSAYFVGASAHPGTGVPIAIAGSRLCTQAILSDLQLPLPRTYTPAKPNRSNPLDVIQSRPLYYTLENILFSLLPYIIGSLITIMSLSIYTFIFGKFPSLIPEKGVNRFTWKYFRSTFTTGDSEVDLILTVVFTLTALLCTALKLAPPGEPDWMAQAREKARQDEIIQKQRYQVQQQQAWMAAYGPQAPAQRQGFAGSQ</sequence>
<comment type="similarity">
    <text evidence="4">Belongs to the carotenoid/retinoid oxidoreductase family.</text>
</comment>
<protein>
    <recommendedName>
        <fullName evidence="6">Amine oxidase domain-containing protein</fullName>
    </recommendedName>
</protein>
<organism evidence="7 8">
    <name type="scientific">Kwoniella shivajii</name>
    <dbReference type="NCBI Taxonomy" id="564305"/>
    <lineage>
        <taxon>Eukaryota</taxon>
        <taxon>Fungi</taxon>
        <taxon>Dikarya</taxon>
        <taxon>Basidiomycota</taxon>
        <taxon>Agaricomycotina</taxon>
        <taxon>Tremellomycetes</taxon>
        <taxon>Tremellales</taxon>
        <taxon>Cryptococcaceae</taxon>
        <taxon>Kwoniella</taxon>
    </lineage>
</organism>
<dbReference type="Gene3D" id="3.50.50.60">
    <property type="entry name" value="FAD/NAD(P)-binding domain"/>
    <property type="match status" value="2"/>
</dbReference>
<accession>A0ABZ1D4C8</accession>
<keyword evidence="3 4" id="KW-0560">Oxidoreductase</keyword>
<keyword evidence="5" id="KW-0812">Transmembrane</keyword>
<evidence type="ECO:0000256" key="3">
    <source>
        <dbReference type="ARBA" id="ARBA00023002"/>
    </source>
</evidence>
<dbReference type="InterPro" id="IPR036188">
    <property type="entry name" value="FAD/NAD-bd_sf"/>
</dbReference>
<dbReference type="NCBIfam" id="TIGR02734">
    <property type="entry name" value="crtI_fam"/>
    <property type="match status" value="1"/>
</dbReference>
<keyword evidence="5" id="KW-1133">Transmembrane helix</keyword>
<dbReference type="Pfam" id="PF01593">
    <property type="entry name" value="Amino_oxidase"/>
    <property type="match status" value="1"/>
</dbReference>
<reference evidence="7 8" key="1">
    <citation type="submission" date="2024-01" db="EMBL/GenBank/DDBJ databases">
        <title>Comparative genomics of Cryptococcus and Kwoniella reveals pathogenesis evolution and contrasting modes of karyotype evolution via chromosome fusion or intercentromeric recombination.</title>
        <authorList>
            <person name="Coelho M.A."/>
            <person name="David-Palma M."/>
            <person name="Shea T."/>
            <person name="Bowers K."/>
            <person name="McGinley-Smith S."/>
            <person name="Mohammad A.W."/>
            <person name="Gnirke A."/>
            <person name="Yurkov A.M."/>
            <person name="Nowrousian M."/>
            <person name="Sun S."/>
            <person name="Cuomo C.A."/>
            <person name="Heitman J."/>
        </authorList>
    </citation>
    <scope>NUCLEOTIDE SEQUENCE [LARGE SCALE GENOMIC DNA]</scope>
    <source>
        <strain evidence="7">CBS 11374</strain>
    </source>
</reference>
<dbReference type="PANTHER" id="PTHR43734">
    <property type="entry name" value="PHYTOENE DESATURASE"/>
    <property type="match status" value="1"/>
</dbReference>
<gene>
    <name evidence="7" type="ORF">IL334_005169</name>
</gene>
<dbReference type="GeneID" id="87957300"/>
<keyword evidence="2 4" id="KW-0125">Carotenoid biosynthesis</keyword>
<dbReference type="RefSeq" id="XP_062792934.1">
    <property type="nucleotide sequence ID" value="XM_062936883.1"/>
</dbReference>
<feature type="transmembrane region" description="Helical" evidence="5">
    <location>
        <begin position="570"/>
        <end position="594"/>
    </location>
</feature>
<evidence type="ECO:0000313" key="7">
    <source>
        <dbReference type="EMBL" id="WRT68194.1"/>
    </source>
</evidence>
<keyword evidence="5" id="KW-0472">Membrane</keyword>
<feature type="domain" description="Amine oxidase" evidence="6">
    <location>
        <begin position="18"/>
        <end position="297"/>
    </location>
</feature>